<evidence type="ECO:0000313" key="9">
    <source>
        <dbReference type="Proteomes" id="UP000019205"/>
    </source>
</evidence>
<evidence type="ECO:0000256" key="2">
    <source>
        <dbReference type="ARBA" id="ARBA00012438"/>
    </source>
</evidence>
<accession>A4A4X3</accession>
<dbReference type="InterPro" id="IPR036097">
    <property type="entry name" value="HisK_dim/P_sf"/>
</dbReference>
<gene>
    <name evidence="8" type="ORF">KT71_09462</name>
</gene>
<keyword evidence="6" id="KW-0472">Membrane</keyword>
<dbReference type="AlphaFoldDB" id="A4A4X3"/>
<dbReference type="Gene3D" id="3.30.450.20">
    <property type="entry name" value="PAS domain"/>
    <property type="match status" value="1"/>
</dbReference>
<dbReference type="GO" id="GO:0016020">
    <property type="term" value="C:membrane"/>
    <property type="evidence" value="ECO:0007669"/>
    <property type="project" value="UniProtKB-SubCell"/>
</dbReference>
<protein>
    <recommendedName>
        <fullName evidence="2">histidine kinase</fullName>
        <ecNumber evidence="2">2.7.13.3</ecNumber>
    </recommendedName>
</protein>
<dbReference type="HOGENOM" id="CLU_529678_0_0_6"/>
<dbReference type="SMART" id="SM00387">
    <property type="entry name" value="HATPase_c"/>
    <property type="match status" value="1"/>
</dbReference>
<dbReference type="NCBIfam" id="TIGR00229">
    <property type="entry name" value="sensory_box"/>
    <property type="match status" value="1"/>
</dbReference>
<dbReference type="OrthoDB" id="9808408at2"/>
<dbReference type="GO" id="GO:0007234">
    <property type="term" value="P:osmosensory signaling via phosphorelay pathway"/>
    <property type="evidence" value="ECO:0007669"/>
    <property type="project" value="TreeGrafter"/>
</dbReference>
<name>A4A4X3_9GAMM</name>
<dbReference type="Pfam" id="PF00512">
    <property type="entry name" value="HisKA"/>
    <property type="match status" value="1"/>
</dbReference>
<keyword evidence="9" id="KW-1185">Reference proteome</keyword>
<sequence>MPSTNAYLGSPTQDPDTKVWSLDLDEEIQTSLDSVCDLSTTIFEAKASVFIASFPQGPVLVSRAGLPFDLSAEAQQQFLETDELSDIQVNDSDFLIRETAPGSDERSGYRIVAPIVMPSDLHIGCLVFFRRSEAKMSPKEHAILSVLHRNIVRHLLHAKQVFESAKAESLQTLISENNDDWIFVKDEQFRIVYANEAFLAVYPEDKRDKIIGYTTVEEYDAAEAELFLAQDKVAFEQGVSKVIEKLHMPNGSYKIVETVKRRFEDENGKRYILGICRDMTGREDLIRELKKANDELENFTSIASHDLKSPLNAIRRLLEWIHEDCASLLPEEHRDNINLVINRANRMQTLLDDLLSYARIGQDVTESSDIVLSTLCEDIAQLLDVPDDFVISAPQKTLHLPMVPFKTVMLNLIGNAVKHNDKPTGKVEITATESKHYYLIEVRDNGPGIEPIYFDRIFKLFQTLKPRDEVEGSGIGLSVVLKYINNFSGTITVDSDGESGTTFKLSWPKRTSKL</sequence>
<dbReference type="Proteomes" id="UP000019205">
    <property type="component" value="Chromosome"/>
</dbReference>
<evidence type="ECO:0000256" key="1">
    <source>
        <dbReference type="ARBA" id="ARBA00000085"/>
    </source>
</evidence>
<dbReference type="Pfam" id="PF08448">
    <property type="entry name" value="PAS_4"/>
    <property type="match status" value="1"/>
</dbReference>
<dbReference type="InterPro" id="IPR050351">
    <property type="entry name" value="BphY/WalK/GraS-like"/>
</dbReference>
<dbReference type="EC" id="2.7.13.3" evidence="2"/>
<dbReference type="CDD" id="cd00082">
    <property type="entry name" value="HisKA"/>
    <property type="match status" value="1"/>
</dbReference>
<dbReference type="SUPFAM" id="SSF47384">
    <property type="entry name" value="Homodimeric domain of signal transducing histidine kinase"/>
    <property type="match status" value="1"/>
</dbReference>
<dbReference type="InterPro" id="IPR003661">
    <property type="entry name" value="HisK_dim/P_dom"/>
</dbReference>
<feature type="domain" description="Histidine kinase" evidence="7">
    <location>
        <begin position="302"/>
        <end position="511"/>
    </location>
</feature>
<dbReference type="InterPro" id="IPR013656">
    <property type="entry name" value="PAS_4"/>
</dbReference>
<dbReference type="Pfam" id="PF02518">
    <property type="entry name" value="HATPase_c"/>
    <property type="match status" value="1"/>
</dbReference>
<dbReference type="Gene3D" id="1.10.287.130">
    <property type="match status" value="1"/>
</dbReference>
<evidence type="ECO:0000256" key="6">
    <source>
        <dbReference type="ARBA" id="ARBA00023136"/>
    </source>
</evidence>
<dbReference type="InterPro" id="IPR036890">
    <property type="entry name" value="HATPase_C_sf"/>
</dbReference>
<comment type="caution">
    <text evidence="8">The sequence shown here is derived from an EMBL/GenBank/DDBJ whole genome shotgun (WGS) entry which is preliminary data.</text>
</comment>
<dbReference type="InterPro" id="IPR005467">
    <property type="entry name" value="His_kinase_dom"/>
</dbReference>
<organism evidence="8 9">
    <name type="scientific">Congregibacter litoralis KT71</name>
    <dbReference type="NCBI Taxonomy" id="314285"/>
    <lineage>
        <taxon>Bacteria</taxon>
        <taxon>Pseudomonadati</taxon>
        <taxon>Pseudomonadota</taxon>
        <taxon>Gammaproteobacteria</taxon>
        <taxon>Cellvibrionales</taxon>
        <taxon>Halieaceae</taxon>
        <taxon>Congregibacter</taxon>
    </lineage>
</organism>
<keyword evidence="4" id="KW-0808">Transferase</keyword>
<evidence type="ECO:0000256" key="3">
    <source>
        <dbReference type="ARBA" id="ARBA00022553"/>
    </source>
</evidence>
<dbReference type="InterPro" id="IPR000014">
    <property type="entry name" value="PAS"/>
</dbReference>
<dbReference type="PANTHER" id="PTHR42878:SF15">
    <property type="entry name" value="BACTERIOPHYTOCHROME"/>
    <property type="match status" value="1"/>
</dbReference>
<dbReference type="SMART" id="SM00388">
    <property type="entry name" value="HisKA"/>
    <property type="match status" value="1"/>
</dbReference>
<comment type="catalytic activity">
    <reaction evidence="1">
        <text>ATP + protein L-histidine = ADP + protein N-phospho-L-histidine.</text>
        <dbReference type="EC" id="2.7.13.3"/>
    </reaction>
</comment>
<dbReference type="STRING" id="314285.KT71_09462"/>
<dbReference type="SUPFAM" id="SSF55874">
    <property type="entry name" value="ATPase domain of HSP90 chaperone/DNA topoisomerase II/histidine kinase"/>
    <property type="match status" value="1"/>
</dbReference>
<dbReference type="GO" id="GO:0030295">
    <property type="term" value="F:protein kinase activator activity"/>
    <property type="evidence" value="ECO:0007669"/>
    <property type="project" value="TreeGrafter"/>
</dbReference>
<dbReference type="EMBL" id="AAOA02000003">
    <property type="protein sequence ID" value="EAQ98844.1"/>
    <property type="molecule type" value="Genomic_DNA"/>
</dbReference>
<dbReference type="GO" id="GO:0000155">
    <property type="term" value="F:phosphorelay sensor kinase activity"/>
    <property type="evidence" value="ECO:0007669"/>
    <property type="project" value="InterPro"/>
</dbReference>
<dbReference type="PRINTS" id="PR00344">
    <property type="entry name" value="BCTRLSENSOR"/>
</dbReference>
<reference evidence="8 9" key="2">
    <citation type="journal article" date="2009" name="PLoS ONE">
        <title>The photosynthetic apparatus and its regulation in the aerobic gammaproteobacterium Congregibacter litoralis gen. nov., sp. nov.</title>
        <authorList>
            <person name="Spring S."/>
            <person name="Lunsdorf H."/>
            <person name="Fuchs B.M."/>
            <person name="Tindall B.J."/>
        </authorList>
    </citation>
    <scope>NUCLEOTIDE SEQUENCE [LARGE SCALE GENOMIC DNA]</scope>
    <source>
        <strain evidence="8">KT71</strain>
    </source>
</reference>
<keyword evidence="5" id="KW-0418">Kinase</keyword>
<evidence type="ECO:0000256" key="5">
    <source>
        <dbReference type="ARBA" id="ARBA00022777"/>
    </source>
</evidence>
<dbReference type="eggNOG" id="COG4251">
    <property type="taxonomic scope" value="Bacteria"/>
</dbReference>
<keyword evidence="3" id="KW-0597">Phosphoprotein</keyword>
<evidence type="ECO:0000259" key="7">
    <source>
        <dbReference type="PROSITE" id="PS50109"/>
    </source>
</evidence>
<evidence type="ECO:0000313" key="8">
    <source>
        <dbReference type="EMBL" id="EAQ98844.1"/>
    </source>
</evidence>
<dbReference type="CDD" id="cd00130">
    <property type="entry name" value="PAS"/>
    <property type="match status" value="1"/>
</dbReference>
<dbReference type="InterPro" id="IPR004358">
    <property type="entry name" value="Sig_transdc_His_kin-like_C"/>
</dbReference>
<dbReference type="InterPro" id="IPR003594">
    <property type="entry name" value="HATPase_dom"/>
</dbReference>
<proteinExistence type="predicted"/>
<dbReference type="GO" id="GO:0000156">
    <property type="term" value="F:phosphorelay response regulator activity"/>
    <property type="evidence" value="ECO:0007669"/>
    <property type="project" value="TreeGrafter"/>
</dbReference>
<evidence type="ECO:0000256" key="4">
    <source>
        <dbReference type="ARBA" id="ARBA00022679"/>
    </source>
</evidence>
<dbReference type="RefSeq" id="WP_008294323.1">
    <property type="nucleotide sequence ID" value="NZ_CM002299.1"/>
</dbReference>
<reference evidence="8 9" key="1">
    <citation type="journal article" date="2007" name="Proc. Natl. Acad. Sci. U.S.A.">
        <title>Characterization of a marine gammaproteobacterium capable of aerobic anoxygenic photosynthesis.</title>
        <authorList>
            <person name="Fuchs B.M."/>
            <person name="Spring S."/>
            <person name="Teeling H."/>
            <person name="Quast C."/>
            <person name="Wulf J."/>
            <person name="Schattenhofer M."/>
            <person name="Yan S."/>
            <person name="Ferriera S."/>
            <person name="Johnson J."/>
            <person name="Glockner F.O."/>
            <person name="Amann R."/>
        </authorList>
    </citation>
    <scope>NUCLEOTIDE SEQUENCE [LARGE SCALE GENOMIC DNA]</scope>
    <source>
        <strain evidence="8">KT71</strain>
    </source>
</reference>
<dbReference type="Gene3D" id="3.30.565.10">
    <property type="entry name" value="Histidine kinase-like ATPase, C-terminal domain"/>
    <property type="match status" value="1"/>
</dbReference>
<dbReference type="PANTHER" id="PTHR42878">
    <property type="entry name" value="TWO-COMPONENT HISTIDINE KINASE"/>
    <property type="match status" value="1"/>
</dbReference>
<dbReference type="SUPFAM" id="SSF55785">
    <property type="entry name" value="PYP-like sensor domain (PAS domain)"/>
    <property type="match status" value="1"/>
</dbReference>
<dbReference type="PROSITE" id="PS50109">
    <property type="entry name" value="HIS_KIN"/>
    <property type="match status" value="1"/>
</dbReference>
<dbReference type="InterPro" id="IPR035965">
    <property type="entry name" value="PAS-like_dom_sf"/>
</dbReference>